<dbReference type="InterPro" id="IPR047117">
    <property type="entry name" value="PERK1-13-like"/>
</dbReference>
<dbReference type="GO" id="GO:0005524">
    <property type="term" value="F:ATP binding"/>
    <property type="evidence" value="ECO:0007669"/>
    <property type="project" value="UniProtKB-KW"/>
</dbReference>
<keyword evidence="6" id="KW-0547">Nucleotide-binding</keyword>
<sequence length="116" mass="13528">MFNYVFGIIHADLKPAYILLDENYKPMVPDFGFSRRNTDADFVRTPRLMGIHGCTTPKYLLSSRLAEYANIFAYEVILYELQSGNKVNRLPMIHHEVRKLLILSLDLIYILPCYNL</sequence>
<dbReference type="EC" id="2.7.11.1" evidence="2"/>
<dbReference type="PANTHER" id="PTHR47982">
    <property type="entry name" value="PROLINE-RICH RECEPTOR-LIKE PROTEIN KINASE PERK4"/>
    <property type="match status" value="1"/>
</dbReference>
<proteinExistence type="predicted"/>
<accession>A0A251TME0</accession>
<dbReference type="SUPFAM" id="SSF56112">
    <property type="entry name" value="Protein kinase-like (PK-like)"/>
    <property type="match status" value="1"/>
</dbReference>
<evidence type="ECO:0000256" key="7">
    <source>
        <dbReference type="ARBA" id="ARBA00022840"/>
    </source>
</evidence>
<evidence type="ECO:0000256" key="4">
    <source>
        <dbReference type="ARBA" id="ARBA00022679"/>
    </source>
</evidence>
<evidence type="ECO:0000256" key="5">
    <source>
        <dbReference type="ARBA" id="ARBA00022692"/>
    </source>
</evidence>
<dbReference type="PROSITE" id="PS50011">
    <property type="entry name" value="PROTEIN_KINASE_DOM"/>
    <property type="match status" value="1"/>
</dbReference>
<dbReference type="InterPro" id="IPR000719">
    <property type="entry name" value="Prot_kinase_dom"/>
</dbReference>
<dbReference type="Proteomes" id="UP000215914">
    <property type="component" value="Chromosome 10"/>
</dbReference>
<keyword evidence="15" id="KW-1185">Reference proteome</keyword>
<evidence type="ECO:0000256" key="2">
    <source>
        <dbReference type="ARBA" id="ARBA00012513"/>
    </source>
</evidence>
<keyword evidence="8" id="KW-1133">Transmembrane helix</keyword>
<comment type="catalytic activity">
    <reaction evidence="11">
        <text>L-seryl-[protein] + ATP = O-phospho-L-seryl-[protein] + ADP + H(+)</text>
        <dbReference type="Rhea" id="RHEA:17989"/>
        <dbReference type="Rhea" id="RHEA-COMP:9863"/>
        <dbReference type="Rhea" id="RHEA-COMP:11604"/>
        <dbReference type="ChEBI" id="CHEBI:15378"/>
        <dbReference type="ChEBI" id="CHEBI:29999"/>
        <dbReference type="ChEBI" id="CHEBI:30616"/>
        <dbReference type="ChEBI" id="CHEBI:83421"/>
        <dbReference type="ChEBI" id="CHEBI:456216"/>
        <dbReference type="EC" id="2.7.11.1"/>
    </reaction>
</comment>
<evidence type="ECO:0000256" key="9">
    <source>
        <dbReference type="ARBA" id="ARBA00023136"/>
    </source>
</evidence>
<protein>
    <recommendedName>
        <fullName evidence="2">non-specific serine/threonine protein kinase</fullName>
        <ecNumber evidence="2">2.7.11.1</ecNumber>
    </recommendedName>
</protein>
<gene>
    <name evidence="14" type="ORF">HannXRQ_Chr10g0308151</name>
    <name evidence="13" type="ORF">HanXRQr2_Chr17g0830851</name>
</gene>
<evidence type="ECO:0000256" key="3">
    <source>
        <dbReference type="ARBA" id="ARBA00022527"/>
    </source>
</evidence>
<reference evidence="14" key="2">
    <citation type="submission" date="2017-02" db="EMBL/GenBank/DDBJ databases">
        <title>Sunflower complete genome.</title>
        <authorList>
            <person name="Langlade N."/>
            <person name="Munos S."/>
        </authorList>
    </citation>
    <scope>NUCLEOTIDE SEQUENCE [LARGE SCALE GENOMIC DNA]</scope>
    <source>
        <tissue evidence="14">Leaves</tissue>
    </source>
</reference>
<dbReference type="EMBL" id="CM007899">
    <property type="protein sequence ID" value="OTG12298.1"/>
    <property type="molecule type" value="Genomic_DNA"/>
</dbReference>
<reference evidence="13 15" key="1">
    <citation type="journal article" date="2017" name="Nature">
        <title>The sunflower genome provides insights into oil metabolism, flowering and Asterid evolution.</title>
        <authorList>
            <person name="Badouin H."/>
            <person name="Gouzy J."/>
            <person name="Grassa C.J."/>
            <person name="Murat F."/>
            <person name="Staton S.E."/>
            <person name="Cottret L."/>
            <person name="Lelandais-Briere C."/>
            <person name="Owens G.L."/>
            <person name="Carrere S."/>
            <person name="Mayjonade B."/>
            <person name="Legrand L."/>
            <person name="Gill N."/>
            <person name="Kane N.C."/>
            <person name="Bowers J.E."/>
            <person name="Hubner S."/>
            <person name="Bellec A."/>
            <person name="Berard A."/>
            <person name="Berges H."/>
            <person name="Blanchet N."/>
            <person name="Boniface M.C."/>
            <person name="Brunel D."/>
            <person name="Catrice O."/>
            <person name="Chaidir N."/>
            <person name="Claudel C."/>
            <person name="Donnadieu C."/>
            <person name="Faraut T."/>
            <person name="Fievet G."/>
            <person name="Helmstetter N."/>
            <person name="King M."/>
            <person name="Knapp S.J."/>
            <person name="Lai Z."/>
            <person name="Le Paslier M.C."/>
            <person name="Lippi Y."/>
            <person name="Lorenzon L."/>
            <person name="Mandel J.R."/>
            <person name="Marage G."/>
            <person name="Marchand G."/>
            <person name="Marquand E."/>
            <person name="Bret-Mestries E."/>
            <person name="Morien E."/>
            <person name="Nambeesan S."/>
            <person name="Nguyen T."/>
            <person name="Pegot-Espagnet P."/>
            <person name="Pouilly N."/>
            <person name="Raftis F."/>
            <person name="Sallet E."/>
            <person name="Schiex T."/>
            <person name="Thomas J."/>
            <person name="Vandecasteele C."/>
            <person name="Vares D."/>
            <person name="Vear F."/>
            <person name="Vautrin S."/>
            <person name="Crespi M."/>
            <person name="Mangin B."/>
            <person name="Burke J.M."/>
            <person name="Salse J."/>
            <person name="Munos S."/>
            <person name="Vincourt P."/>
            <person name="Rieseberg L.H."/>
            <person name="Langlade N.B."/>
        </authorList>
    </citation>
    <scope>NUCLEOTIDE SEQUENCE [LARGE SCALE GENOMIC DNA]</scope>
    <source>
        <strain evidence="15">cv. SF193</strain>
        <tissue evidence="13">Leaves</tissue>
    </source>
</reference>
<reference evidence="13" key="3">
    <citation type="submission" date="2020-06" db="EMBL/GenBank/DDBJ databases">
        <title>Helianthus annuus Genome sequencing and assembly Release 2.</title>
        <authorList>
            <person name="Gouzy J."/>
            <person name="Langlade N."/>
            <person name="Munos S."/>
        </authorList>
    </citation>
    <scope>NUCLEOTIDE SEQUENCE</scope>
    <source>
        <tissue evidence="13">Leaves</tissue>
    </source>
</reference>
<evidence type="ECO:0000256" key="11">
    <source>
        <dbReference type="ARBA" id="ARBA00048679"/>
    </source>
</evidence>
<evidence type="ECO:0000259" key="12">
    <source>
        <dbReference type="PROSITE" id="PS50011"/>
    </source>
</evidence>
<name>A0A251TME0_HELAN</name>
<keyword evidence="3" id="KW-0723">Serine/threonine-protein kinase</keyword>
<feature type="domain" description="Protein kinase" evidence="12">
    <location>
        <begin position="1"/>
        <end position="116"/>
    </location>
</feature>
<evidence type="ECO:0000313" key="14">
    <source>
        <dbReference type="EMBL" id="OTG12298.1"/>
    </source>
</evidence>
<evidence type="ECO:0000256" key="6">
    <source>
        <dbReference type="ARBA" id="ARBA00022741"/>
    </source>
</evidence>
<comment type="subcellular location">
    <subcellularLocation>
        <location evidence="1">Cell membrane</location>
        <topology evidence="1">Single-pass membrane protein</topology>
    </subcellularLocation>
</comment>
<keyword evidence="5" id="KW-0812">Transmembrane</keyword>
<dbReference type="GO" id="GO:0004674">
    <property type="term" value="F:protein serine/threonine kinase activity"/>
    <property type="evidence" value="ECO:0007669"/>
    <property type="project" value="UniProtKB-KW"/>
</dbReference>
<evidence type="ECO:0000256" key="1">
    <source>
        <dbReference type="ARBA" id="ARBA00004162"/>
    </source>
</evidence>
<dbReference type="InParanoid" id="A0A251TME0"/>
<comment type="catalytic activity">
    <reaction evidence="10">
        <text>L-threonyl-[protein] + ATP = O-phospho-L-threonyl-[protein] + ADP + H(+)</text>
        <dbReference type="Rhea" id="RHEA:46608"/>
        <dbReference type="Rhea" id="RHEA-COMP:11060"/>
        <dbReference type="Rhea" id="RHEA-COMP:11605"/>
        <dbReference type="ChEBI" id="CHEBI:15378"/>
        <dbReference type="ChEBI" id="CHEBI:30013"/>
        <dbReference type="ChEBI" id="CHEBI:30616"/>
        <dbReference type="ChEBI" id="CHEBI:61977"/>
        <dbReference type="ChEBI" id="CHEBI:456216"/>
        <dbReference type="EC" id="2.7.11.1"/>
    </reaction>
</comment>
<organism evidence="14 15">
    <name type="scientific">Helianthus annuus</name>
    <name type="common">Common sunflower</name>
    <dbReference type="NCBI Taxonomy" id="4232"/>
    <lineage>
        <taxon>Eukaryota</taxon>
        <taxon>Viridiplantae</taxon>
        <taxon>Streptophyta</taxon>
        <taxon>Embryophyta</taxon>
        <taxon>Tracheophyta</taxon>
        <taxon>Spermatophyta</taxon>
        <taxon>Magnoliopsida</taxon>
        <taxon>eudicotyledons</taxon>
        <taxon>Gunneridae</taxon>
        <taxon>Pentapetalae</taxon>
        <taxon>asterids</taxon>
        <taxon>campanulids</taxon>
        <taxon>Asterales</taxon>
        <taxon>Asteraceae</taxon>
        <taxon>Asteroideae</taxon>
        <taxon>Heliantheae alliance</taxon>
        <taxon>Heliantheae</taxon>
        <taxon>Helianthus</taxon>
    </lineage>
</organism>
<keyword evidence="7" id="KW-0067">ATP-binding</keyword>
<evidence type="ECO:0000256" key="8">
    <source>
        <dbReference type="ARBA" id="ARBA00022989"/>
    </source>
</evidence>
<keyword evidence="4 13" id="KW-0808">Transferase</keyword>
<keyword evidence="3" id="KW-0418">Kinase</keyword>
<evidence type="ECO:0000313" key="13">
    <source>
        <dbReference type="EMBL" id="KAF5757788.1"/>
    </source>
</evidence>
<dbReference type="Gene3D" id="1.10.510.10">
    <property type="entry name" value="Transferase(Phosphotransferase) domain 1"/>
    <property type="match status" value="1"/>
</dbReference>
<dbReference type="Gramene" id="mRNA:HanXRQr2_Chr17g0830851">
    <property type="protein sequence ID" value="CDS:HanXRQr2_Chr17g0830851.1"/>
    <property type="gene ID" value="HanXRQr2_Chr17g0830851"/>
</dbReference>
<evidence type="ECO:0000313" key="15">
    <source>
        <dbReference type="Proteomes" id="UP000215914"/>
    </source>
</evidence>
<keyword evidence="9" id="KW-0472">Membrane</keyword>
<evidence type="ECO:0000256" key="10">
    <source>
        <dbReference type="ARBA" id="ARBA00047899"/>
    </source>
</evidence>
<dbReference type="InterPro" id="IPR011009">
    <property type="entry name" value="Kinase-like_dom_sf"/>
</dbReference>
<dbReference type="AlphaFoldDB" id="A0A251TME0"/>
<dbReference type="Pfam" id="PF00069">
    <property type="entry name" value="Pkinase"/>
    <property type="match status" value="1"/>
</dbReference>
<dbReference type="GO" id="GO:0005886">
    <property type="term" value="C:plasma membrane"/>
    <property type="evidence" value="ECO:0007669"/>
    <property type="project" value="UniProtKB-SubCell"/>
</dbReference>
<dbReference type="EMBL" id="MNCJ02000332">
    <property type="protein sequence ID" value="KAF5757788.1"/>
    <property type="molecule type" value="Genomic_DNA"/>
</dbReference>